<gene>
    <name evidence="1" type="ORF">EV378_2374</name>
</gene>
<dbReference type="Proteomes" id="UP000295560">
    <property type="component" value="Unassembled WGS sequence"/>
</dbReference>
<comment type="caution">
    <text evidence="1">The sequence shown here is derived from an EMBL/GenBank/DDBJ whole genome shotgun (WGS) entry which is preliminary data.</text>
</comment>
<organism evidence="1 2">
    <name type="scientific">Pseudonocardia endophytica</name>
    <dbReference type="NCBI Taxonomy" id="401976"/>
    <lineage>
        <taxon>Bacteria</taxon>
        <taxon>Bacillati</taxon>
        <taxon>Actinomycetota</taxon>
        <taxon>Actinomycetes</taxon>
        <taxon>Pseudonocardiales</taxon>
        <taxon>Pseudonocardiaceae</taxon>
        <taxon>Pseudonocardia</taxon>
    </lineage>
</organism>
<protein>
    <submittedName>
        <fullName evidence="1">Uncharacterized protein</fullName>
    </submittedName>
</protein>
<keyword evidence="2" id="KW-1185">Reference proteome</keyword>
<accession>A0A4R1HUY0</accession>
<proteinExistence type="predicted"/>
<evidence type="ECO:0000313" key="2">
    <source>
        <dbReference type="Proteomes" id="UP000295560"/>
    </source>
</evidence>
<evidence type="ECO:0000313" key="1">
    <source>
        <dbReference type="EMBL" id="TCK26537.1"/>
    </source>
</evidence>
<reference evidence="1 2" key="1">
    <citation type="submission" date="2019-03" db="EMBL/GenBank/DDBJ databases">
        <title>Sequencing the genomes of 1000 actinobacteria strains.</title>
        <authorList>
            <person name="Klenk H.-P."/>
        </authorList>
    </citation>
    <scope>NUCLEOTIDE SEQUENCE [LARGE SCALE GENOMIC DNA]</scope>
    <source>
        <strain evidence="1 2">DSM 44969</strain>
    </source>
</reference>
<dbReference type="EMBL" id="SMFZ01000001">
    <property type="protein sequence ID" value="TCK26537.1"/>
    <property type="molecule type" value="Genomic_DNA"/>
</dbReference>
<sequence>MGKVKKKCCRSSPKRCKSCPVVALRLKKAGANKLSGKKFARAMKLARVYP</sequence>
<name>A0A4R1HUY0_PSEEN</name>
<dbReference type="AlphaFoldDB" id="A0A4R1HUY0"/>